<comment type="subcellular location">
    <subcellularLocation>
        <location evidence="1 10">Cell outer membrane</location>
        <topology evidence="1 10">Multi-pass membrane protein</topology>
    </subcellularLocation>
</comment>
<keyword evidence="5 10" id="KW-0812">Transmembrane</keyword>
<dbReference type="PANTHER" id="PTHR47234">
    <property type="match status" value="1"/>
</dbReference>
<evidence type="ECO:0000256" key="4">
    <source>
        <dbReference type="ARBA" id="ARBA00022452"/>
    </source>
</evidence>
<dbReference type="Gene3D" id="2.170.130.10">
    <property type="entry name" value="TonB-dependent receptor, plug domain"/>
    <property type="match status" value="1"/>
</dbReference>
<keyword evidence="9 10" id="KW-0998">Cell outer membrane</keyword>
<dbReference type="InterPro" id="IPR036942">
    <property type="entry name" value="Beta-barrel_TonB_sf"/>
</dbReference>
<evidence type="ECO:0000256" key="3">
    <source>
        <dbReference type="ARBA" id="ARBA00022448"/>
    </source>
</evidence>
<dbReference type="Pfam" id="PF00593">
    <property type="entry name" value="TonB_dep_Rec_b-barrel"/>
    <property type="match status" value="1"/>
</dbReference>
<evidence type="ECO:0000256" key="7">
    <source>
        <dbReference type="ARBA" id="ARBA00023136"/>
    </source>
</evidence>
<dbReference type="PROSITE" id="PS52016">
    <property type="entry name" value="TONB_DEPENDENT_REC_3"/>
    <property type="match status" value="1"/>
</dbReference>
<evidence type="ECO:0000256" key="5">
    <source>
        <dbReference type="ARBA" id="ARBA00022692"/>
    </source>
</evidence>
<accession>A0ABV0GK01</accession>
<keyword evidence="4 10" id="KW-1134">Transmembrane beta strand</keyword>
<evidence type="ECO:0000256" key="12">
    <source>
        <dbReference type="SAM" id="SignalP"/>
    </source>
</evidence>
<evidence type="ECO:0000256" key="1">
    <source>
        <dbReference type="ARBA" id="ARBA00004571"/>
    </source>
</evidence>
<dbReference type="Pfam" id="PF07715">
    <property type="entry name" value="Plug"/>
    <property type="match status" value="1"/>
</dbReference>
<name>A0ABV0GK01_9BURK</name>
<comment type="similarity">
    <text evidence="2 10 11">Belongs to the TonB-dependent receptor family.</text>
</comment>
<dbReference type="RefSeq" id="WP_347612781.1">
    <property type="nucleotide sequence ID" value="NZ_JBDPZC010000013.1"/>
</dbReference>
<organism evidence="15 16">
    <name type="scientific">Roseateles flavus</name>
    <dbReference type="NCBI Taxonomy" id="3149041"/>
    <lineage>
        <taxon>Bacteria</taxon>
        <taxon>Pseudomonadati</taxon>
        <taxon>Pseudomonadota</taxon>
        <taxon>Betaproteobacteria</taxon>
        <taxon>Burkholderiales</taxon>
        <taxon>Sphaerotilaceae</taxon>
        <taxon>Roseateles</taxon>
    </lineage>
</organism>
<evidence type="ECO:0000256" key="9">
    <source>
        <dbReference type="ARBA" id="ARBA00023237"/>
    </source>
</evidence>
<dbReference type="EMBL" id="JBDPZC010000013">
    <property type="protein sequence ID" value="MEO3715376.1"/>
    <property type="molecule type" value="Genomic_DNA"/>
</dbReference>
<protein>
    <submittedName>
        <fullName evidence="15">TonB-dependent receptor</fullName>
    </submittedName>
</protein>
<dbReference type="InterPro" id="IPR039426">
    <property type="entry name" value="TonB-dep_rcpt-like"/>
</dbReference>
<evidence type="ECO:0000256" key="6">
    <source>
        <dbReference type="ARBA" id="ARBA00023077"/>
    </source>
</evidence>
<keyword evidence="7 10" id="KW-0472">Membrane</keyword>
<comment type="caution">
    <text evidence="15">The sequence shown here is derived from an EMBL/GenBank/DDBJ whole genome shotgun (WGS) entry which is preliminary data.</text>
</comment>
<feature type="chain" id="PRO_5046710260" evidence="12">
    <location>
        <begin position="30"/>
        <end position="950"/>
    </location>
</feature>
<gene>
    <name evidence="15" type="ORF">ABDJ40_21610</name>
</gene>
<evidence type="ECO:0000256" key="11">
    <source>
        <dbReference type="RuleBase" id="RU003357"/>
    </source>
</evidence>
<keyword evidence="8 15" id="KW-0675">Receptor</keyword>
<dbReference type="InterPro" id="IPR000531">
    <property type="entry name" value="Beta-barrel_TonB"/>
</dbReference>
<evidence type="ECO:0000256" key="10">
    <source>
        <dbReference type="PROSITE-ProRule" id="PRU01360"/>
    </source>
</evidence>
<feature type="domain" description="TonB-dependent receptor-like beta-barrel" evidence="13">
    <location>
        <begin position="350"/>
        <end position="911"/>
    </location>
</feature>
<evidence type="ECO:0000313" key="15">
    <source>
        <dbReference type="EMBL" id="MEO3715376.1"/>
    </source>
</evidence>
<evidence type="ECO:0000259" key="13">
    <source>
        <dbReference type="Pfam" id="PF00593"/>
    </source>
</evidence>
<dbReference type="Proteomes" id="UP001462640">
    <property type="component" value="Unassembled WGS sequence"/>
</dbReference>
<keyword evidence="3 10" id="KW-0813">Transport</keyword>
<dbReference type="PANTHER" id="PTHR47234:SF2">
    <property type="entry name" value="TONB-DEPENDENT RECEPTOR"/>
    <property type="match status" value="1"/>
</dbReference>
<keyword evidence="12" id="KW-0732">Signal</keyword>
<dbReference type="InterPro" id="IPR012910">
    <property type="entry name" value="Plug_dom"/>
</dbReference>
<dbReference type="PROSITE" id="PS51257">
    <property type="entry name" value="PROKAR_LIPOPROTEIN"/>
    <property type="match status" value="1"/>
</dbReference>
<evidence type="ECO:0000256" key="2">
    <source>
        <dbReference type="ARBA" id="ARBA00009810"/>
    </source>
</evidence>
<feature type="signal peptide" evidence="12">
    <location>
        <begin position="1"/>
        <end position="29"/>
    </location>
</feature>
<dbReference type="SUPFAM" id="SSF56935">
    <property type="entry name" value="Porins"/>
    <property type="match status" value="1"/>
</dbReference>
<evidence type="ECO:0000256" key="8">
    <source>
        <dbReference type="ARBA" id="ARBA00023170"/>
    </source>
</evidence>
<proteinExistence type="inferred from homology"/>
<feature type="domain" description="TonB-dependent receptor plug" evidence="14">
    <location>
        <begin position="53"/>
        <end position="166"/>
    </location>
</feature>
<sequence>MSRYIDRQGKLALTSIAIASSLSCGAASAAEPQQLERVEIIGSHIKRVDAEGSSPVQVVRREDIAKSGAGTVRELIGQLAASTGSLSDLGGSNSFAGGASSASLRNLGKQSTLILLNFRRVASYPLADYNQVFTNIDTLPVEAVERVEILRSGGSSLYGSDAVAGVINIITRRDFQGLIGKVTSETSLQNQRFDNKAVTLTAGYGDLAKDRFNVLANVDVYTRETVMWNEVLDDVNPAYGKYSSGYGTPSSYSYPGNVMSKLPNGKLGLVPVTGCAESSVINGLCQYNRYERFEAQPSSDRVTGIVSGKYQFNADLQAFAEAVFARNKTSYQSAHPAYGSGLGATVWGDPSTNGLLSYRDRGLPAGHPLNNTGAEAEFRYRFVDSDASKRSTTDQYRVLAGLKGTTGNYDWETAVGAMGGKTRSDQRGSFSVKGFKEVIGDYTKPVLDADFFNKPNGYKIGQQNSAEVLDKLFPVFGYDARITQYFADARVSGEVGNLPAGPIGFAAGAEVRREEMKITPTGGLQNGDIVGYGSVSANASRSFSAFFGEANIPVFKSLELQAAGRVDKFPGISAHFSPKLSARFQPTRDLLFRGTIESGFRAPNLTESAPSTKFAFTNGVNDPKRCKAATDYARDLKADAAKLPNSDPNKQLLIAKADNVVGECSRGVASIVAHNPDLKPETSVSRTLGMAFSPAKDVSVTVDYWHIVRKDEIGRKSTNDLLNVEDTLAPGIVNRDSLANDPIFDAAAQAKYGVTAGRLSSVVASFENLFRTKTSGIDLGFKAQRSTDIGTLGLDLDLTYLIQLKNWSPLLGTNGGYGDNLAGRYSYPRWKSKLALSHSLGKVAQQLSFHYQNSTALNSDFNSAAWTVADCAKTKGLSEDQCRYGAYSRVDYNISYSPIKALRLSANVRNLLDTRPPVDYRGFGVGGIIPPDREDVQGRMLRLSAEYTFY</sequence>
<reference evidence="15 16" key="1">
    <citation type="submission" date="2024-05" db="EMBL/GenBank/DDBJ databases">
        <title>Roseateles sp. 2.12 16S ribosomal RNA gene Genome sequencing and assembly.</title>
        <authorList>
            <person name="Woo H."/>
        </authorList>
    </citation>
    <scope>NUCLEOTIDE SEQUENCE [LARGE SCALE GENOMIC DNA]</scope>
    <source>
        <strain evidence="15 16">2.12</strain>
    </source>
</reference>
<evidence type="ECO:0000313" key="16">
    <source>
        <dbReference type="Proteomes" id="UP001462640"/>
    </source>
</evidence>
<keyword evidence="6 11" id="KW-0798">TonB box</keyword>
<evidence type="ECO:0000259" key="14">
    <source>
        <dbReference type="Pfam" id="PF07715"/>
    </source>
</evidence>
<dbReference type="InterPro" id="IPR037066">
    <property type="entry name" value="Plug_dom_sf"/>
</dbReference>
<dbReference type="Gene3D" id="2.40.170.20">
    <property type="entry name" value="TonB-dependent receptor, beta-barrel domain"/>
    <property type="match status" value="1"/>
</dbReference>
<keyword evidence="16" id="KW-1185">Reference proteome</keyword>